<name>A0A0X8JEW3_ACTRD</name>
<dbReference type="KEGG" id="ard:AXF14_08125"/>
<accession>A0A0X8JEW3</accession>
<evidence type="ECO:0000256" key="1">
    <source>
        <dbReference type="SAM" id="MobiDB-lite"/>
    </source>
</evidence>
<dbReference type="AlphaFoldDB" id="A0A0X8JEW3"/>
<dbReference type="EMBL" id="CP014228">
    <property type="protein sequence ID" value="AMD87555.1"/>
    <property type="molecule type" value="Genomic_DNA"/>
</dbReference>
<protein>
    <submittedName>
        <fullName evidence="2">Uncharacterized protein</fullName>
    </submittedName>
</protein>
<reference evidence="3" key="1">
    <citation type="submission" date="2016-02" db="EMBL/GenBank/DDBJ databases">
        <authorList>
            <person name="Holder M.E."/>
            <person name="Ajami N.J."/>
            <person name="Petrosino J.F."/>
        </authorList>
    </citation>
    <scope>NUCLEOTIDE SEQUENCE [LARGE SCALE GENOMIC DNA]</scope>
    <source>
        <strain evidence="3">CCUG 36733</strain>
    </source>
</reference>
<feature type="compositionally biased region" description="Acidic residues" evidence="1">
    <location>
        <begin position="8"/>
        <end position="20"/>
    </location>
</feature>
<feature type="region of interest" description="Disordered" evidence="1">
    <location>
        <begin position="1"/>
        <end position="20"/>
    </location>
</feature>
<gene>
    <name evidence="2" type="ORF">AXF14_08125</name>
</gene>
<evidence type="ECO:0000313" key="3">
    <source>
        <dbReference type="Proteomes" id="UP000065220"/>
    </source>
</evidence>
<organism evidence="2 3">
    <name type="scientific">Actinomyces radicidentis</name>
    <dbReference type="NCBI Taxonomy" id="111015"/>
    <lineage>
        <taxon>Bacteria</taxon>
        <taxon>Bacillati</taxon>
        <taxon>Actinomycetota</taxon>
        <taxon>Actinomycetes</taxon>
        <taxon>Actinomycetales</taxon>
        <taxon>Actinomycetaceae</taxon>
        <taxon>Actinomyces</taxon>
    </lineage>
</organism>
<evidence type="ECO:0000313" key="2">
    <source>
        <dbReference type="EMBL" id="AMD87555.1"/>
    </source>
</evidence>
<sequence>MHVPSFTLEDEDVVDDESVDDELESVEELPLVVLPDESDDVVPDEEDVPDCVVVDPLPAAPDEAPVAMVEATEVPAPEGLRMRMAATPRAVAPAVMPPVTEGRMVTRFVRLLGPGDVPGEVVVRRSGPPRGAGAPSVTC</sequence>
<proteinExistence type="predicted"/>
<dbReference type="Proteomes" id="UP000065220">
    <property type="component" value="Chromosome"/>
</dbReference>
<keyword evidence="3" id="KW-1185">Reference proteome</keyword>